<dbReference type="HOGENOM" id="CLU_822717_0_0_1"/>
<feature type="region of interest" description="Disordered" evidence="1">
    <location>
        <begin position="128"/>
        <end position="156"/>
    </location>
</feature>
<evidence type="ECO:0000313" key="2">
    <source>
        <dbReference type="EMBL" id="EUN22712.1"/>
    </source>
</evidence>
<keyword evidence="3" id="KW-1185">Reference proteome</keyword>
<dbReference type="Proteomes" id="UP000054337">
    <property type="component" value="Unassembled WGS sequence"/>
</dbReference>
<sequence length="312" mass="34466">MRASASAVDEMGHITKSDIFPTAETPISSLDSRSLSSFCSSVDDDTDPSDSLLLLAPLYIPGSENDEAVTREIPDCKTEQPNPDASSRTWRDWLITLFAGRKQTLSSHNAHKRTDSFICDSIRTESAPHPLKAPKKQATTTTPIKKQKPTDSCNHAPRLLLPTVIPSVRTPASHPLTHFLSYTEISPAPPTAYTGYAVVARDDYVPETVVRGFDVPGSSAIVVPLSKRYNTAANLLDHDRDAWSSWNRNVRCAADLPFGKMRPGYVVIPRRSGVSLRDETGGCEGDWLRCWDTSRGLDVGVEEWPFSQCCYW</sequence>
<gene>
    <name evidence="2" type="ORF">COCVIDRAFT_110739</name>
</gene>
<dbReference type="GeneID" id="26249841"/>
<evidence type="ECO:0000256" key="1">
    <source>
        <dbReference type="SAM" id="MobiDB-lite"/>
    </source>
</evidence>
<protein>
    <submittedName>
        <fullName evidence="2">Uncharacterized protein</fullName>
    </submittedName>
</protein>
<reference evidence="2 3" key="1">
    <citation type="journal article" date="2013" name="PLoS Genet.">
        <title>Comparative genome structure, secondary metabolite, and effector coding capacity across Cochliobolus pathogens.</title>
        <authorList>
            <person name="Condon B.J."/>
            <person name="Leng Y."/>
            <person name="Wu D."/>
            <person name="Bushley K.E."/>
            <person name="Ohm R.A."/>
            <person name="Otillar R."/>
            <person name="Martin J."/>
            <person name="Schackwitz W."/>
            <person name="Grimwood J."/>
            <person name="MohdZainudin N."/>
            <person name="Xue C."/>
            <person name="Wang R."/>
            <person name="Manning V.A."/>
            <person name="Dhillon B."/>
            <person name="Tu Z.J."/>
            <person name="Steffenson B.J."/>
            <person name="Salamov A."/>
            <person name="Sun H."/>
            <person name="Lowry S."/>
            <person name="LaButti K."/>
            <person name="Han J."/>
            <person name="Copeland A."/>
            <person name="Lindquist E."/>
            <person name="Barry K."/>
            <person name="Schmutz J."/>
            <person name="Baker S.E."/>
            <person name="Ciuffetti L.M."/>
            <person name="Grigoriev I.V."/>
            <person name="Zhong S."/>
            <person name="Turgeon B.G."/>
        </authorList>
    </citation>
    <scope>NUCLEOTIDE SEQUENCE [LARGE SCALE GENOMIC DNA]</scope>
    <source>
        <strain evidence="2 3">FI3</strain>
    </source>
</reference>
<evidence type="ECO:0000313" key="3">
    <source>
        <dbReference type="Proteomes" id="UP000054337"/>
    </source>
</evidence>
<dbReference type="AlphaFoldDB" id="W7EEY0"/>
<accession>W7EEY0</accession>
<proteinExistence type="predicted"/>
<organism evidence="2 3">
    <name type="scientific">Bipolaris victoriae (strain FI3)</name>
    <name type="common">Victoria blight of oats agent</name>
    <name type="synonym">Cochliobolus victoriae</name>
    <dbReference type="NCBI Taxonomy" id="930091"/>
    <lineage>
        <taxon>Eukaryota</taxon>
        <taxon>Fungi</taxon>
        <taxon>Dikarya</taxon>
        <taxon>Ascomycota</taxon>
        <taxon>Pezizomycotina</taxon>
        <taxon>Dothideomycetes</taxon>
        <taxon>Pleosporomycetidae</taxon>
        <taxon>Pleosporales</taxon>
        <taxon>Pleosporineae</taxon>
        <taxon>Pleosporaceae</taxon>
        <taxon>Bipolaris</taxon>
    </lineage>
</organism>
<dbReference type="RefSeq" id="XP_014552288.1">
    <property type="nucleotide sequence ID" value="XM_014696802.1"/>
</dbReference>
<name>W7EEY0_BIPV3</name>
<dbReference type="EMBL" id="KI968804">
    <property type="protein sequence ID" value="EUN22712.1"/>
    <property type="molecule type" value="Genomic_DNA"/>
</dbReference>
<dbReference type="OrthoDB" id="3692409at2759"/>